<dbReference type="EMBL" id="QRHA01000006">
    <property type="protein sequence ID" value="RDV25593.1"/>
    <property type="molecule type" value="Genomic_DNA"/>
</dbReference>
<dbReference type="OrthoDB" id="7481928at2"/>
<accession>A0A3D8M7J5</accession>
<keyword evidence="1" id="KW-0472">Membrane</keyword>
<evidence type="ECO:0000256" key="1">
    <source>
        <dbReference type="SAM" id="Phobius"/>
    </source>
</evidence>
<protein>
    <recommendedName>
        <fullName evidence="4">Cache domain-containing protein</fullName>
    </recommendedName>
</protein>
<evidence type="ECO:0000313" key="3">
    <source>
        <dbReference type="Proteomes" id="UP000256561"/>
    </source>
</evidence>
<gene>
    <name evidence="2" type="ORF">DXV75_09905</name>
</gene>
<organism evidence="2 3">
    <name type="scientific">Alteromonas aestuariivivens</name>
    <dbReference type="NCBI Taxonomy" id="1938339"/>
    <lineage>
        <taxon>Bacteria</taxon>
        <taxon>Pseudomonadati</taxon>
        <taxon>Pseudomonadota</taxon>
        <taxon>Gammaproteobacteria</taxon>
        <taxon>Alteromonadales</taxon>
        <taxon>Alteromonadaceae</taxon>
        <taxon>Alteromonas/Salinimonas group</taxon>
        <taxon>Alteromonas</taxon>
    </lineage>
</organism>
<feature type="transmembrane region" description="Helical" evidence="1">
    <location>
        <begin position="869"/>
        <end position="888"/>
    </location>
</feature>
<evidence type="ECO:0008006" key="4">
    <source>
        <dbReference type="Google" id="ProtNLM"/>
    </source>
</evidence>
<evidence type="ECO:0000313" key="2">
    <source>
        <dbReference type="EMBL" id="RDV25593.1"/>
    </source>
</evidence>
<feature type="transmembrane region" description="Helical" evidence="1">
    <location>
        <begin position="291"/>
        <end position="309"/>
    </location>
</feature>
<sequence length="1306" mass="149140">MPLRSSRYRGVVVIFISLLVSFGLCGLYYYLQIEKNKSFLNQLHFRELEFLANTIDRNVDQLLSAANGSLGKTNLSGVLSESLKQAQVLENSGRCGELQRVYIGEPVKAFGNKPIAYTVVSPISTASNTGWETKVSAASGTGCQAEGGTGASEVVALPFVDLLGGTVKQHPMVLVVNRQNDVLARITSTHADANLTAISFESLERLFLSPDTSRGAEKPQGGATGLENYAPGISGFQDVVIAGERYRVYFRPYSNPKLVDVKSTSDDWLYLVGVRSQKDIVAEKLKVPQSYLAYLIILFMMCLVVFPLLKVRFIAPGQALTKTDINCSVFGLLLFFNMLVMLVTNLYFYLNQQGAIRQQAQNISNQINAEFETEIGQLFAGMSELMKEYHGQLSDTDCGEDFSTCVFDQPPSLEGGPYWLENLFFVKRTQVDTDPKGQLDKVLWASRFFLRVEKKNQMTQMMPVNVAKRNYFRQAYYCNLWELPERIYRNASEEFEFDNPGCPGVFFERIYNYRDNRLTTQISFNSQSFIGPEENTGPPYSGVFSFGTKFHSLFEPVLPPGFRFLIFDNASGSVLYHSDSSRVLSENLFHETDNNPEILLRIGRKNENIPIFPTYYQGKKHLFAMQPVLDGSIPWSLVVAYDLSFHQSYTLVFNAEVMTYFWLAVLILWLCLSLIQMSKGKIKDVFIMSFWARQECSEKMTYFYAVGFIVIGLASSVFTLTLVEWVSARQGDMLAAINLEKYNDDLLSGYQKIATYRERVLANEKYNDFNRPADSELVSEYFPMVYFGNPDHQEKRCAGKSAAFLCEFERQQRQSGLDFLGLLRASFFDEFGDYGFYSSRKMPGMESGELFKSQNSFITQWEQQRHLQAYAASFLFSALVILCLFPMVRSWLIKRALGMHITDYFRTDTQQDHSLINANHILLIRPTEEFIHTQVIKQATQQGYEVIGDGVLDLSKEFLDESTDAVTRVRERLEEHVLTASGPGHAFITPHRLILSGVELFVFNRSVRLVILRAMQDLMNIGKLQIVLVCQVSPLYRLTRQHAYPSTHDETEFADTDEQFAWCELLNRFEKQYVWNPRHKPALLRPHDPFYAFLHESKGWPEMPEMAAQFWHFHFSFKQPLNDQIRIEAEVSKALRIYPKVCEKHVEGLRRHWNAQQVVEYFAGAAAPLYRMRWELCTKQERLLLFQMANGLCPNPANTVPLVHLVRRGYIYRCGGWFIVNESFRQFVQSAEEPEVFNRWIAESRESVWRYFRLPLMAFVLAALALVLYSMTEAIETVIAVLTGILGLIPLAVSSMNLIKGHGNSS</sequence>
<keyword evidence="3" id="KW-1185">Reference proteome</keyword>
<feature type="transmembrane region" description="Helical" evidence="1">
    <location>
        <begin position="1278"/>
        <end position="1299"/>
    </location>
</feature>
<comment type="caution">
    <text evidence="2">The sequence shown here is derived from an EMBL/GenBank/DDBJ whole genome shotgun (WGS) entry which is preliminary data.</text>
</comment>
<feature type="transmembrane region" description="Helical" evidence="1">
    <location>
        <begin position="702"/>
        <end position="723"/>
    </location>
</feature>
<proteinExistence type="predicted"/>
<feature type="transmembrane region" description="Helical" evidence="1">
    <location>
        <begin position="1254"/>
        <end position="1272"/>
    </location>
</feature>
<feature type="transmembrane region" description="Helical" evidence="1">
    <location>
        <begin position="657"/>
        <end position="675"/>
    </location>
</feature>
<keyword evidence="1" id="KW-1133">Transmembrane helix</keyword>
<feature type="transmembrane region" description="Helical" evidence="1">
    <location>
        <begin position="329"/>
        <end position="350"/>
    </location>
</feature>
<name>A0A3D8M7J5_9ALTE</name>
<feature type="transmembrane region" description="Helical" evidence="1">
    <location>
        <begin position="12"/>
        <end position="31"/>
    </location>
</feature>
<keyword evidence="1" id="KW-0812">Transmembrane</keyword>
<dbReference type="Proteomes" id="UP000256561">
    <property type="component" value="Unassembled WGS sequence"/>
</dbReference>
<reference evidence="3" key="1">
    <citation type="submission" date="2018-08" db="EMBL/GenBank/DDBJ databases">
        <authorList>
            <person name="Zhang J."/>
            <person name="Du Z.-J."/>
        </authorList>
    </citation>
    <scope>NUCLEOTIDE SEQUENCE [LARGE SCALE GENOMIC DNA]</scope>
    <source>
        <strain evidence="3">KCTC 52655</strain>
    </source>
</reference>
<dbReference type="RefSeq" id="WP_115593248.1">
    <property type="nucleotide sequence ID" value="NZ_QRHA01000006.1"/>
</dbReference>